<evidence type="ECO:0000313" key="3">
    <source>
        <dbReference type="EMBL" id="RXZ65345.1"/>
    </source>
</evidence>
<dbReference type="EMBL" id="SDPV01000001">
    <property type="protein sequence ID" value="RXZ65345.1"/>
    <property type="molecule type" value="Genomic_DNA"/>
</dbReference>
<comment type="caution">
    <text evidence="3">The sequence shown here is derived from an EMBL/GenBank/DDBJ whole genome shotgun (WGS) entry which is preliminary data.</text>
</comment>
<dbReference type="Gene3D" id="2.30.42.10">
    <property type="match status" value="1"/>
</dbReference>
<evidence type="ECO:0000313" key="4">
    <source>
        <dbReference type="Proteomes" id="UP000293623"/>
    </source>
</evidence>
<dbReference type="InterPro" id="IPR034122">
    <property type="entry name" value="Retropepsin-like_bacterial"/>
</dbReference>
<dbReference type="InterPro" id="IPR001478">
    <property type="entry name" value="PDZ"/>
</dbReference>
<protein>
    <submittedName>
        <fullName evidence="3">PDZ domain-containing protein</fullName>
    </submittedName>
</protein>
<name>A0A4Q2KJF0_9SPHN</name>
<dbReference type="CDD" id="cd05483">
    <property type="entry name" value="retropepsin_like_bacteria"/>
    <property type="match status" value="1"/>
</dbReference>
<evidence type="ECO:0000256" key="1">
    <source>
        <dbReference type="SAM" id="SignalP"/>
    </source>
</evidence>
<feature type="domain" description="PDZ" evidence="2">
    <location>
        <begin position="332"/>
        <end position="406"/>
    </location>
</feature>
<reference evidence="3 4" key="1">
    <citation type="submission" date="2019-01" db="EMBL/GenBank/DDBJ databases">
        <title>Altererythrobacter rhizovicinus sp. nov., isolated from the rhizosphere soil of Haloxylon ammodendron.</title>
        <authorList>
            <person name="Li H.-P."/>
            <person name="Gou J.-Y."/>
            <person name="Yao D."/>
            <person name="Han Q.-Q."/>
            <person name="Shao K.-Z."/>
            <person name="Zhao Q."/>
            <person name="Zhang J.-L."/>
        </authorList>
    </citation>
    <scope>NUCLEOTIDE SEQUENCE [LARGE SCALE GENOMIC DNA]</scope>
    <source>
        <strain evidence="3 4">AY-3R</strain>
    </source>
</reference>
<dbReference type="AlphaFoldDB" id="A0A4Q2KJF0"/>
<dbReference type="SUPFAM" id="SSF50156">
    <property type="entry name" value="PDZ domain-like"/>
    <property type="match status" value="1"/>
</dbReference>
<dbReference type="InterPro" id="IPR021109">
    <property type="entry name" value="Peptidase_aspartic_dom_sf"/>
</dbReference>
<dbReference type="Gene3D" id="2.40.70.10">
    <property type="entry name" value="Acid Proteases"/>
    <property type="match status" value="1"/>
</dbReference>
<gene>
    <name evidence="3" type="ORF">ETX26_00855</name>
</gene>
<dbReference type="SUPFAM" id="SSF50630">
    <property type="entry name" value="Acid proteases"/>
    <property type="match status" value="1"/>
</dbReference>
<dbReference type="Pfam" id="PF13650">
    <property type="entry name" value="Asp_protease_2"/>
    <property type="match status" value="1"/>
</dbReference>
<proteinExistence type="predicted"/>
<sequence length="412" mass="44245">MKSHLAALIVALATVTVPIPAHAQMTPEAAAALQRAIAIEREEPVTSVPLIPHMGKYAFRASLDGIERQFVFDTGSPTMISRELAEELGLEVIGTNTGRDANGREITTQIAVIDRLTIGGVTFRSVPVLITDFGIADPDRCFFDGGVIGSEIFPGSVWHIDAGRQMLQIAGSLEELPDLETKADAIVARLHDSGYPHAPVFDYAIEGFEDRGLFDTGNSDTIVLFDRIADDARVKSAMIAGTVREGRGSHGVSAAGLGANTDLLRFEIEGIRLSGAELGRHSGTTRSAPPSLIGLGILDTYDVTLDYPGTRIILHPRDRPRSVSSEPGYALMASDAEVRVVQLFDASAAQLAGLELGDRVVAIDGRELSADDTGCETIQWLTESRLAQSARQLTVLRDGRRVEIDVASRRPQ</sequence>
<dbReference type="InterPro" id="IPR036034">
    <property type="entry name" value="PDZ_sf"/>
</dbReference>
<feature type="signal peptide" evidence="1">
    <location>
        <begin position="1"/>
        <end position="23"/>
    </location>
</feature>
<dbReference type="Proteomes" id="UP000293623">
    <property type="component" value="Unassembled WGS sequence"/>
</dbReference>
<dbReference type="Pfam" id="PF13180">
    <property type="entry name" value="PDZ_2"/>
    <property type="match status" value="1"/>
</dbReference>
<keyword evidence="1" id="KW-0732">Signal</keyword>
<evidence type="ECO:0000259" key="2">
    <source>
        <dbReference type="Pfam" id="PF13180"/>
    </source>
</evidence>
<keyword evidence="4" id="KW-1185">Reference proteome</keyword>
<organism evidence="3 4">
    <name type="scientific">Pelagerythrobacter rhizovicinus</name>
    <dbReference type="NCBI Taxonomy" id="2268576"/>
    <lineage>
        <taxon>Bacteria</taxon>
        <taxon>Pseudomonadati</taxon>
        <taxon>Pseudomonadota</taxon>
        <taxon>Alphaproteobacteria</taxon>
        <taxon>Sphingomonadales</taxon>
        <taxon>Erythrobacteraceae</taxon>
        <taxon>Pelagerythrobacter</taxon>
    </lineage>
</organism>
<accession>A0A4Q2KJF0</accession>
<feature type="chain" id="PRO_5021027639" evidence="1">
    <location>
        <begin position="24"/>
        <end position="412"/>
    </location>
</feature>
<dbReference type="OrthoDB" id="5580718at2"/>
<dbReference type="RefSeq" id="WP_129522834.1">
    <property type="nucleotide sequence ID" value="NZ_SDPV01000001.1"/>
</dbReference>